<gene>
    <name evidence="2" type="ORF">ERS007657_04051</name>
    <name evidence="1" type="ORF">ERS007681_02743</name>
    <name evidence="4" type="ORF">ERS007720_01640</name>
    <name evidence="3" type="ORF">ERS027661_04630</name>
</gene>
<evidence type="ECO:0000313" key="8">
    <source>
        <dbReference type="Proteomes" id="UP000049023"/>
    </source>
</evidence>
<dbReference type="Proteomes" id="UP000048289">
    <property type="component" value="Unassembled WGS sequence"/>
</dbReference>
<dbReference type="Proteomes" id="UP000044938">
    <property type="component" value="Unassembled WGS sequence"/>
</dbReference>
<organism evidence="3 8">
    <name type="scientific">Mycobacterium tuberculosis</name>
    <dbReference type="NCBI Taxonomy" id="1773"/>
    <lineage>
        <taxon>Bacteria</taxon>
        <taxon>Bacillati</taxon>
        <taxon>Actinomycetota</taxon>
        <taxon>Actinomycetes</taxon>
        <taxon>Mycobacteriales</taxon>
        <taxon>Mycobacteriaceae</taxon>
        <taxon>Mycobacterium</taxon>
        <taxon>Mycobacterium tuberculosis complex</taxon>
    </lineage>
</organism>
<evidence type="ECO:0000313" key="6">
    <source>
        <dbReference type="Proteomes" id="UP000046680"/>
    </source>
</evidence>
<dbReference type="EMBL" id="CSAJ01000173">
    <property type="protein sequence ID" value="COW08675.1"/>
    <property type="molecule type" value="Genomic_DNA"/>
</dbReference>
<dbReference type="EMBL" id="CFOE01000394">
    <property type="protein sequence ID" value="CFE41050.1"/>
    <property type="molecule type" value="Genomic_DNA"/>
</dbReference>
<evidence type="ECO:0000313" key="3">
    <source>
        <dbReference type="EMBL" id="CKT66761.1"/>
    </source>
</evidence>
<accession>A0A655ATC2</accession>
<sequence length="85" mass="8493">MPPASSTPLRVATAILCISSKLSSSDSCSGGAGYPACDPACSIEAGSTPSPSIASASLTNVPMTREVKKPRLSLTTIGVLPMAKV</sequence>
<dbReference type="EMBL" id="CNFU01001692">
    <property type="protein sequence ID" value="CKT66761.1"/>
    <property type="molecule type" value="Genomic_DNA"/>
</dbReference>
<dbReference type="EMBL" id="CGCX01002355">
    <property type="protein sequence ID" value="CFS10792.1"/>
    <property type="molecule type" value="Genomic_DNA"/>
</dbReference>
<dbReference type="Proteomes" id="UP000049023">
    <property type="component" value="Unassembled WGS sequence"/>
</dbReference>
<protein>
    <submittedName>
        <fullName evidence="3">Uncharacterized protein</fullName>
    </submittedName>
</protein>
<dbReference type="AlphaFoldDB" id="A0A655ATC2"/>
<evidence type="ECO:0000313" key="7">
    <source>
        <dbReference type="Proteomes" id="UP000048289"/>
    </source>
</evidence>
<evidence type="ECO:0000313" key="5">
    <source>
        <dbReference type="Proteomes" id="UP000044938"/>
    </source>
</evidence>
<proteinExistence type="predicted"/>
<reference evidence="5 6" key="1">
    <citation type="submission" date="2015-03" db="EMBL/GenBank/DDBJ databases">
        <authorList>
            <consortium name="Pathogen Informatics"/>
        </authorList>
    </citation>
    <scope>NUCLEOTIDE SEQUENCE [LARGE SCALE GENOMIC DNA]</scope>
    <source>
        <strain evidence="3 8">Bir 187</strain>
        <strain evidence="2 6">C09601061</strain>
        <strain evidence="1 7">G09901357</strain>
        <strain evidence="4 5">M09401471</strain>
    </source>
</reference>
<dbReference type="Proteomes" id="UP000046680">
    <property type="component" value="Unassembled WGS sequence"/>
</dbReference>
<evidence type="ECO:0000313" key="1">
    <source>
        <dbReference type="EMBL" id="CFE41050.1"/>
    </source>
</evidence>
<evidence type="ECO:0000313" key="2">
    <source>
        <dbReference type="EMBL" id="CFS10792.1"/>
    </source>
</evidence>
<name>A0A655ATC2_MYCTX</name>
<evidence type="ECO:0000313" key="4">
    <source>
        <dbReference type="EMBL" id="COW08675.1"/>
    </source>
</evidence>